<evidence type="ECO:0008006" key="3">
    <source>
        <dbReference type="Google" id="ProtNLM"/>
    </source>
</evidence>
<evidence type="ECO:0000313" key="1">
    <source>
        <dbReference type="EMBL" id="PPQ97286.1"/>
    </source>
</evidence>
<dbReference type="SUPFAM" id="SSF55961">
    <property type="entry name" value="Bet v1-like"/>
    <property type="match status" value="1"/>
</dbReference>
<evidence type="ECO:0000313" key="2">
    <source>
        <dbReference type="Proteomes" id="UP000284706"/>
    </source>
</evidence>
<dbReference type="InterPro" id="IPR023393">
    <property type="entry name" value="START-like_dom_sf"/>
</dbReference>
<organism evidence="1 2">
    <name type="scientific">Gymnopilus dilepis</name>
    <dbReference type="NCBI Taxonomy" id="231916"/>
    <lineage>
        <taxon>Eukaryota</taxon>
        <taxon>Fungi</taxon>
        <taxon>Dikarya</taxon>
        <taxon>Basidiomycota</taxon>
        <taxon>Agaricomycotina</taxon>
        <taxon>Agaricomycetes</taxon>
        <taxon>Agaricomycetidae</taxon>
        <taxon>Agaricales</taxon>
        <taxon>Agaricineae</taxon>
        <taxon>Hymenogastraceae</taxon>
        <taxon>Gymnopilus</taxon>
    </lineage>
</organism>
<dbReference type="AlphaFoldDB" id="A0A409Y2L6"/>
<gene>
    <name evidence="1" type="ORF">CVT26_006679</name>
</gene>
<proteinExistence type="predicted"/>
<dbReference type="EMBL" id="NHYE01001269">
    <property type="protein sequence ID" value="PPQ97286.1"/>
    <property type="molecule type" value="Genomic_DNA"/>
</dbReference>
<dbReference type="Pfam" id="PF10604">
    <property type="entry name" value="Polyketide_cyc2"/>
    <property type="match status" value="1"/>
</dbReference>
<dbReference type="Gene3D" id="3.30.530.20">
    <property type="match status" value="1"/>
</dbReference>
<sequence>MTSSYIRPVASEHVLYVHASSLIDAPIEKVWAVLTDLPAYKEWSAIRSIAVTDSNKNALEDQRLAEGKNIHITINTALTLSDPGVLDGGSAFAVVTKYEPENYCVAWKANSLPSFVLNAERWQILTLDESTGKTRYETHECFDGLLAYYVKFAVGKKIADGFAAAADCLRKRVEESV</sequence>
<name>A0A409Y2L6_9AGAR</name>
<keyword evidence="2" id="KW-1185">Reference proteome</keyword>
<dbReference type="InterPro" id="IPR019587">
    <property type="entry name" value="Polyketide_cyclase/dehydratase"/>
</dbReference>
<dbReference type="CDD" id="cd07822">
    <property type="entry name" value="SRPBCC_4"/>
    <property type="match status" value="1"/>
</dbReference>
<reference evidence="1 2" key="1">
    <citation type="journal article" date="2018" name="Evol. Lett.">
        <title>Horizontal gene cluster transfer increased hallucinogenic mushroom diversity.</title>
        <authorList>
            <person name="Reynolds H.T."/>
            <person name="Vijayakumar V."/>
            <person name="Gluck-Thaler E."/>
            <person name="Korotkin H.B."/>
            <person name="Matheny P.B."/>
            <person name="Slot J.C."/>
        </authorList>
    </citation>
    <scope>NUCLEOTIDE SEQUENCE [LARGE SCALE GENOMIC DNA]</scope>
    <source>
        <strain evidence="1 2">SRW20</strain>
    </source>
</reference>
<dbReference type="Proteomes" id="UP000284706">
    <property type="component" value="Unassembled WGS sequence"/>
</dbReference>
<protein>
    <recommendedName>
        <fullName evidence="3">Coenzyme Q-binding protein COQ10 START domain-containing protein</fullName>
    </recommendedName>
</protein>
<dbReference type="InParanoid" id="A0A409Y2L6"/>
<accession>A0A409Y2L6</accession>
<comment type="caution">
    <text evidence="1">The sequence shown here is derived from an EMBL/GenBank/DDBJ whole genome shotgun (WGS) entry which is preliminary data.</text>
</comment>
<dbReference type="OrthoDB" id="509124at2759"/>